<reference evidence="1" key="1">
    <citation type="journal article" date="2014" name="Int. J. Syst. Evol. Microbiol.">
        <title>Complete genome sequence of Corynebacterium casei LMG S-19264T (=DSM 44701T), isolated from a smear-ripened cheese.</title>
        <authorList>
            <consortium name="US DOE Joint Genome Institute (JGI-PGF)"/>
            <person name="Walter F."/>
            <person name="Albersmeier A."/>
            <person name="Kalinowski J."/>
            <person name="Ruckert C."/>
        </authorList>
    </citation>
    <scope>NUCLEOTIDE SEQUENCE</scope>
    <source>
        <strain evidence="1">NBRC 112290</strain>
    </source>
</reference>
<organism evidence="1 2">
    <name type="scientific">Litorihabitans aurantiacus</name>
    <dbReference type="NCBI Taxonomy" id="1930061"/>
    <lineage>
        <taxon>Bacteria</taxon>
        <taxon>Bacillati</taxon>
        <taxon>Actinomycetota</taxon>
        <taxon>Actinomycetes</taxon>
        <taxon>Micrococcales</taxon>
        <taxon>Beutenbergiaceae</taxon>
        <taxon>Litorihabitans</taxon>
    </lineage>
</organism>
<comment type="caution">
    <text evidence="1">The sequence shown here is derived from an EMBL/GenBank/DDBJ whole genome shotgun (WGS) entry which is preliminary data.</text>
</comment>
<reference evidence="1" key="2">
    <citation type="submission" date="2023-02" db="EMBL/GenBank/DDBJ databases">
        <authorList>
            <person name="Sun Q."/>
            <person name="Mori K."/>
        </authorList>
    </citation>
    <scope>NUCLEOTIDE SEQUENCE</scope>
    <source>
        <strain evidence="1">NBRC 112290</strain>
    </source>
</reference>
<protein>
    <submittedName>
        <fullName evidence="1">Uncharacterized protein</fullName>
    </submittedName>
</protein>
<gene>
    <name evidence="1" type="ORF">GCM10025875_32880</name>
</gene>
<dbReference type="Proteomes" id="UP001157161">
    <property type="component" value="Unassembled WGS sequence"/>
</dbReference>
<accession>A0AA38CUE7</accession>
<dbReference type="EMBL" id="BSUM01000001">
    <property type="protein sequence ID" value="GMA33296.1"/>
    <property type="molecule type" value="Genomic_DNA"/>
</dbReference>
<sequence>MTRDAPAFPTPGEVGGADLAAVVRGVLAGPGAPWCTVVLRGRWAGGAPLRRLWRTEAVHAEGDGLVVVLGGHPGRDGAPGVASVLTLTRPRDARVVHRSGTVAVAIGRVERAVLTDDGEVAPGSFEVRPGVLGARVVDLVTGAASPWSPGSSTPPGARRWRRLAAGAPPLPAVDLVAVI</sequence>
<name>A0AA38CUE7_9MICO</name>
<proteinExistence type="predicted"/>
<dbReference type="AlphaFoldDB" id="A0AA38CUE7"/>
<evidence type="ECO:0000313" key="1">
    <source>
        <dbReference type="EMBL" id="GMA33296.1"/>
    </source>
</evidence>
<evidence type="ECO:0000313" key="2">
    <source>
        <dbReference type="Proteomes" id="UP001157161"/>
    </source>
</evidence>
<dbReference type="RefSeq" id="WP_284252020.1">
    <property type="nucleotide sequence ID" value="NZ_BSUM01000001.1"/>
</dbReference>
<keyword evidence="2" id="KW-1185">Reference proteome</keyword>